<proteinExistence type="predicted"/>
<organism evidence="2 3">
    <name type="scientific">Sediminibacterium ginsengisoli</name>
    <dbReference type="NCBI Taxonomy" id="413434"/>
    <lineage>
        <taxon>Bacteria</taxon>
        <taxon>Pseudomonadati</taxon>
        <taxon>Bacteroidota</taxon>
        <taxon>Chitinophagia</taxon>
        <taxon>Chitinophagales</taxon>
        <taxon>Chitinophagaceae</taxon>
        <taxon>Sediminibacterium</taxon>
    </lineage>
</organism>
<dbReference type="Gene3D" id="1.10.10.10">
    <property type="entry name" value="Winged helix-like DNA-binding domain superfamily/Winged helix DNA-binding domain"/>
    <property type="match status" value="1"/>
</dbReference>
<evidence type="ECO:0000313" key="2">
    <source>
        <dbReference type="EMBL" id="SJZ85759.1"/>
    </source>
</evidence>
<dbReference type="InterPro" id="IPR041657">
    <property type="entry name" value="HTH_17"/>
</dbReference>
<evidence type="ECO:0000259" key="1">
    <source>
        <dbReference type="Pfam" id="PF12728"/>
    </source>
</evidence>
<sequence>MNTLFIPTEEDFKRWIKEAVDEALGNHNVKGNMVSSEPEEALLTRKEVAAMFRVSIVTLHTWMNLGLPCHKQQGRVYFLRSEIIDYLKGKERKGIGIIEVDVSKV</sequence>
<gene>
    <name evidence="2" type="ORF">SAMN04488132_105115</name>
</gene>
<keyword evidence="3" id="KW-1185">Reference proteome</keyword>
<protein>
    <submittedName>
        <fullName evidence="2">Helix-turn-helix domain-containing protein</fullName>
    </submittedName>
</protein>
<dbReference type="Proteomes" id="UP000190888">
    <property type="component" value="Unassembled WGS sequence"/>
</dbReference>
<dbReference type="AlphaFoldDB" id="A0A1T4P2R8"/>
<dbReference type="OrthoDB" id="1097811at2"/>
<evidence type="ECO:0000313" key="3">
    <source>
        <dbReference type="Proteomes" id="UP000190888"/>
    </source>
</evidence>
<dbReference type="InterPro" id="IPR036388">
    <property type="entry name" value="WH-like_DNA-bd_sf"/>
</dbReference>
<name>A0A1T4P2R8_9BACT</name>
<accession>A0A1T4P2R8</accession>
<dbReference type="InterPro" id="IPR009061">
    <property type="entry name" value="DNA-bd_dom_put_sf"/>
</dbReference>
<dbReference type="RefSeq" id="WP_078831444.1">
    <property type="nucleotide sequence ID" value="NZ_FUWH01000005.1"/>
</dbReference>
<feature type="domain" description="Helix-turn-helix" evidence="1">
    <location>
        <begin position="42"/>
        <end position="89"/>
    </location>
</feature>
<reference evidence="2 3" key="1">
    <citation type="submission" date="2017-02" db="EMBL/GenBank/DDBJ databases">
        <authorList>
            <person name="Peterson S.W."/>
        </authorList>
    </citation>
    <scope>NUCLEOTIDE SEQUENCE [LARGE SCALE GENOMIC DNA]</scope>
    <source>
        <strain evidence="2 3">DSM 22335</strain>
    </source>
</reference>
<dbReference type="EMBL" id="FUWH01000005">
    <property type="protein sequence ID" value="SJZ85759.1"/>
    <property type="molecule type" value="Genomic_DNA"/>
</dbReference>
<dbReference type="Pfam" id="PF12728">
    <property type="entry name" value="HTH_17"/>
    <property type="match status" value="1"/>
</dbReference>
<dbReference type="SUPFAM" id="SSF46955">
    <property type="entry name" value="Putative DNA-binding domain"/>
    <property type="match status" value="1"/>
</dbReference>